<evidence type="ECO:0000256" key="2">
    <source>
        <dbReference type="ARBA" id="ARBA00022692"/>
    </source>
</evidence>
<comment type="subcellular location">
    <subcellularLocation>
        <location evidence="1">Membrane</location>
        <topology evidence="1">Multi-pass membrane protein</topology>
    </subcellularLocation>
</comment>
<organism evidence="6 7">
    <name type="scientific">Rubroshorea leprosula</name>
    <dbReference type="NCBI Taxonomy" id="152421"/>
    <lineage>
        <taxon>Eukaryota</taxon>
        <taxon>Viridiplantae</taxon>
        <taxon>Streptophyta</taxon>
        <taxon>Embryophyta</taxon>
        <taxon>Tracheophyta</taxon>
        <taxon>Spermatophyta</taxon>
        <taxon>Magnoliopsida</taxon>
        <taxon>eudicotyledons</taxon>
        <taxon>Gunneridae</taxon>
        <taxon>Pentapetalae</taxon>
        <taxon>rosids</taxon>
        <taxon>malvids</taxon>
        <taxon>Malvales</taxon>
        <taxon>Dipterocarpaceae</taxon>
        <taxon>Rubroshorea</taxon>
    </lineage>
</organism>
<feature type="transmembrane region" description="Helical" evidence="5">
    <location>
        <begin position="48"/>
        <end position="69"/>
    </location>
</feature>
<feature type="transmembrane region" description="Helical" evidence="5">
    <location>
        <begin position="90"/>
        <end position="109"/>
    </location>
</feature>
<keyword evidence="7" id="KW-1185">Reference proteome</keyword>
<dbReference type="InterPro" id="IPR003689">
    <property type="entry name" value="ZIP"/>
</dbReference>
<protein>
    <submittedName>
        <fullName evidence="6">Uncharacterized protein</fullName>
    </submittedName>
</protein>
<keyword evidence="4 5" id="KW-0472">Membrane</keyword>
<accession>A0AAV5HZK7</accession>
<dbReference type="Proteomes" id="UP001054252">
    <property type="component" value="Unassembled WGS sequence"/>
</dbReference>
<feature type="transmembrane region" description="Helical" evidence="5">
    <location>
        <begin position="21"/>
        <end position="42"/>
    </location>
</feature>
<name>A0AAV5HZK7_9ROSI</name>
<reference evidence="6 7" key="1">
    <citation type="journal article" date="2021" name="Commun. Biol.">
        <title>The genome of Shorea leprosula (Dipterocarpaceae) highlights the ecological relevance of drought in aseasonal tropical rainforests.</title>
        <authorList>
            <person name="Ng K.K.S."/>
            <person name="Kobayashi M.J."/>
            <person name="Fawcett J.A."/>
            <person name="Hatakeyama M."/>
            <person name="Paape T."/>
            <person name="Ng C.H."/>
            <person name="Ang C.C."/>
            <person name="Tnah L.H."/>
            <person name="Lee C.T."/>
            <person name="Nishiyama T."/>
            <person name="Sese J."/>
            <person name="O'Brien M.J."/>
            <person name="Copetti D."/>
            <person name="Mohd Noor M.I."/>
            <person name="Ong R.C."/>
            <person name="Putra M."/>
            <person name="Sireger I.Z."/>
            <person name="Indrioko S."/>
            <person name="Kosugi Y."/>
            <person name="Izuno A."/>
            <person name="Isagi Y."/>
            <person name="Lee S.L."/>
            <person name="Shimizu K.K."/>
        </authorList>
    </citation>
    <scope>NUCLEOTIDE SEQUENCE [LARGE SCALE GENOMIC DNA]</scope>
    <source>
        <strain evidence="6">214</strain>
    </source>
</reference>
<dbReference type="PANTHER" id="PTHR11040">
    <property type="entry name" value="ZINC/IRON TRANSPORTER"/>
    <property type="match status" value="1"/>
</dbReference>
<evidence type="ECO:0000256" key="5">
    <source>
        <dbReference type="SAM" id="Phobius"/>
    </source>
</evidence>
<evidence type="ECO:0000313" key="6">
    <source>
        <dbReference type="EMBL" id="GKU92681.1"/>
    </source>
</evidence>
<sequence length="110" mass="11508">MGLGGSILQAEYTLIKRIVMVFFFSVTTPSGIALGIALSKAYKENSPAALITVGLLNASSAGLLIYMALVDLLAADFMGPKLQGSIKLQMKCYIAAFLGAGGMSLMAKWA</sequence>
<dbReference type="GO" id="GO:0005886">
    <property type="term" value="C:plasma membrane"/>
    <property type="evidence" value="ECO:0007669"/>
    <property type="project" value="TreeGrafter"/>
</dbReference>
<comment type="caution">
    <text evidence="6">The sequence shown here is derived from an EMBL/GenBank/DDBJ whole genome shotgun (WGS) entry which is preliminary data.</text>
</comment>
<gene>
    <name evidence="6" type="ORF">SLEP1_g6380</name>
</gene>
<dbReference type="AlphaFoldDB" id="A0AAV5HZK7"/>
<keyword evidence="3 5" id="KW-1133">Transmembrane helix</keyword>
<dbReference type="PANTHER" id="PTHR11040:SF48">
    <property type="entry name" value="ZINC TRANSPORTER 10-RELATED"/>
    <property type="match status" value="1"/>
</dbReference>
<evidence type="ECO:0000256" key="1">
    <source>
        <dbReference type="ARBA" id="ARBA00004141"/>
    </source>
</evidence>
<evidence type="ECO:0000256" key="4">
    <source>
        <dbReference type="ARBA" id="ARBA00023136"/>
    </source>
</evidence>
<proteinExistence type="predicted"/>
<dbReference type="GO" id="GO:0005385">
    <property type="term" value="F:zinc ion transmembrane transporter activity"/>
    <property type="evidence" value="ECO:0007669"/>
    <property type="project" value="TreeGrafter"/>
</dbReference>
<dbReference type="EMBL" id="BPVZ01000006">
    <property type="protein sequence ID" value="GKU92681.1"/>
    <property type="molecule type" value="Genomic_DNA"/>
</dbReference>
<evidence type="ECO:0000313" key="7">
    <source>
        <dbReference type="Proteomes" id="UP001054252"/>
    </source>
</evidence>
<keyword evidence="2 5" id="KW-0812">Transmembrane</keyword>
<evidence type="ECO:0000256" key="3">
    <source>
        <dbReference type="ARBA" id="ARBA00022989"/>
    </source>
</evidence>
<dbReference type="Pfam" id="PF02535">
    <property type="entry name" value="Zip"/>
    <property type="match status" value="1"/>
</dbReference>